<dbReference type="PANTHER" id="PTHR47245">
    <property type="entry name" value="PEPTIDYLPROLYL ISOMERASE"/>
    <property type="match status" value="1"/>
</dbReference>
<dbReference type="Gene3D" id="1.10.8.1040">
    <property type="match status" value="1"/>
</dbReference>
<keyword evidence="12" id="KW-1185">Reference proteome</keyword>
<dbReference type="RefSeq" id="WP_028481325.1">
    <property type="nucleotide sequence ID" value="NZ_LVVZ01000010.1"/>
</dbReference>
<dbReference type="InterPro" id="IPR050245">
    <property type="entry name" value="PrsA_foldase"/>
</dbReference>
<reference evidence="11 12" key="1">
    <citation type="submission" date="2016-03" db="EMBL/GenBank/DDBJ databases">
        <title>Genome sequence of Nesiotobacter sp. nov., a moderately halophilic alphaproteobacterium isolated from the Yellow Sea, China.</title>
        <authorList>
            <person name="Zhang G."/>
            <person name="Zhang R."/>
        </authorList>
    </citation>
    <scope>NUCLEOTIDE SEQUENCE [LARGE SCALE GENOMIC DNA]</scope>
    <source>
        <strain evidence="11 12">WB1-6</strain>
    </source>
</reference>
<dbReference type="EC" id="5.2.1.8" evidence="3"/>
<dbReference type="InterPro" id="IPR027304">
    <property type="entry name" value="Trigger_fact/SurA_dom_sf"/>
</dbReference>
<dbReference type="Gene3D" id="3.10.50.40">
    <property type="match status" value="1"/>
</dbReference>
<evidence type="ECO:0000256" key="5">
    <source>
        <dbReference type="ARBA" id="ARBA00023110"/>
    </source>
</evidence>
<comment type="similarity">
    <text evidence="2">Belongs to the PpiC/parvulin rotamase family.</text>
</comment>
<evidence type="ECO:0000259" key="10">
    <source>
        <dbReference type="PROSITE" id="PS50198"/>
    </source>
</evidence>
<sequence length="291" mass="32143">MLRKFPTVLKCSVAAFTLVIGFGTASVYAQDVDDVVATVDQVEITEGDLAYAAQDYANQLQQVPPNEWRGVLTDVLVEMNLLANAAKEQGLQDEPDFKRLMEFERTRALRNAYFQKFIQNTISEDDIQAAYDEQFGDFKGEQEISARHILVETEDEAKQIIADLEGGADFAELAKEKSTGPSGKNGGQLGFFGKGQMVPEFEEAAFALEPGSFTKEPVKTQFGYHIILNEEARERPAPALEEVADQLRQNLVLEKFRAKLEELRASADVAIVEPVEAEGDDAAAQDGEKAE</sequence>
<dbReference type="SUPFAM" id="SSF109998">
    <property type="entry name" value="Triger factor/SurA peptide-binding domain-like"/>
    <property type="match status" value="1"/>
</dbReference>
<evidence type="ECO:0000256" key="1">
    <source>
        <dbReference type="ARBA" id="ARBA00000971"/>
    </source>
</evidence>
<protein>
    <recommendedName>
        <fullName evidence="4">Parvulin-like PPIase</fullName>
        <ecNumber evidence="3">5.2.1.8</ecNumber>
    </recommendedName>
    <alternativeName>
        <fullName evidence="6">Peptidyl-prolyl cis-trans isomerase plp</fullName>
    </alternativeName>
    <alternativeName>
        <fullName evidence="7">Rotamase plp</fullName>
    </alternativeName>
</protein>
<dbReference type="STRING" id="197461.A3843_05795"/>
<accession>A0A1U7JJ90</accession>
<dbReference type="SUPFAM" id="SSF54534">
    <property type="entry name" value="FKBP-like"/>
    <property type="match status" value="1"/>
</dbReference>
<evidence type="ECO:0000256" key="9">
    <source>
        <dbReference type="SAM" id="SignalP"/>
    </source>
</evidence>
<dbReference type="PROSITE" id="PS01096">
    <property type="entry name" value="PPIC_PPIASE_1"/>
    <property type="match status" value="1"/>
</dbReference>
<evidence type="ECO:0000256" key="8">
    <source>
        <dbReference type="PROSITE-ProRule" id="PRU00278"/>
    </source>
</evidence>
<feature type="signal peptide" evidence="9">
    <location>
        <begin position="1"/>
        <end position="29"/>
    </location>
</feature>
<keyword evidence="5 8" id="KW-0697">Rotamase</keyword>
<keyword evidence="9" id="KW-0732">Signal</keyword>
<organism evidence="11 12">
    <name type="scientific">Pseudovibrio exalbescens</name>
    <dbReference type="NCBI Taxonomy" id="197461"/>
    <lineage>
        <taxon>Bacteria</taxon>
        <taxon>Pseudomonadati</taxon>
        <taxon>Pseudomonadota</taxon>
        <taxon>Alphaproteobacteria</taxon>
        <taxon>Hyphomicrobiales</taxon>
        <taxon>Stappiaceae</taxon>
        <taxon>Pseudovibrio</taxon>
    </lineage>
</organism>
<feature type="chain" id="PRO_5010532731" description="Parvulin-like PPIase" evidence="9">
    <location>
        <begin position="30"/>
        <end position="291"/>
    </location>
</feature>
<dbReference type="InterPro" id="IPR023058">
    <property type="entry name" value="PPIase_PpiC_CS"/>
</dbReference>
<dbReference type="PROSITE" id="PS50198">
    <property type="entry name" value="PPIC_PPIASE_2"/>
    <property type="match status" value="1"/>
</dbReference>
<comment type="caution">
    <text evidence="11">The sequence shown here is derived from an EMBL/GenBank/DDBJ whole genome shotgun (WGS) entry which is preliminary data.</text>
</comment>
<evidence type="ECO:0000313" key="12">
    <source>
        <dbReference type="Proteomes" id="UP000185783"/>
    </source>
</evidence>
<dbReference type="OrthoDB" id="14196at2"/>
<keyword evidence="8 11" id="KW-0413">Isomerase</keyword>
<name>A0A1U7JJ90_9HYPH</name>
<evidence type="ECO:0000256" key="6">
    <source>
        <dbReference type="ARBA" id="ARBA00030642"/>
    </source>
</evidence>
<evidence type="ECO:0000256" key="2">
    <source>
        <dbReference type="ARBA" id="ARBA00007656"/>
    </source>
</evidence>
<dbReference type="GO" id="GO:0003755">
    <property type="term" value="F:peptidyl-prolyl cis-trans isomerase activity"/>
    <property type="evidence" value="ECO:0007669"/>
    <property type="project" value="UniProtKB-KW"/>
</dbReference>
<evidence type="ECO:0000256" key="7">
    <source>
        <dbReference type="ARBA" id="ARBA00031484"/>
    </source>
</evidence>
<dbReference type="InterPro" id="IPR000297">
    <property type="entry name" value="PPIase_PpiC"/>
</dbReference>
<dbReference type="Pfam" id="PF00639">
    <property type="entry name" value="Rotamase"/>
    <property type="match status" value="1"/>
</dbReference>
<dbReference type="Proteomes" id="UP000185783">
    <property type="component" value="Unassembled WGS sequence"/>
</dbReference>
<evidence type="ECO:0000256" key="4">
    <source>
        <dbReference type="ARBA" id="ARBA00018370"/>
    </source>
</evidence>
<feature type="domain" description="PpiC" evidence="10">
    <location>
        <begin position="141"/>
        <end position="231"/>
    </location>
</feature>
<proteinExistence type="inferred from homology"/>
<dbReference type="AlphaFoldDB" id="A0A1U7JJ90"/>
<gene>
    <name evidence="11" type="ORF">A3843_05795</name>
</gene>
<evidence type="ECO:0000256" key="3">
    <source>
        <dbReference type="ARBA" id="ARBA00013194"/>
    </source>
</evidence>
<dbReference type="EMBL" id="LVVZ01000010">
    <property type="protein sequence ID" value="OKL44813.1"/>
    <property type="molecule type" value="Genomic_DNA"/>
</dbReference>
<comment type="catalytic activity">
    <reaction evidence="1">
        <text>[protein]-peptidylproline (omega=180) = [protein]-peptidylproline (omega=0)</text>
        <dbReference type="Rhea" id="RHEA:16237"/>
        <dbReference type="Rhea" id="RHEA-COMP:10747"/>
        <dbReference type="Rhea" id="RHEA-COMP:10748"/>
        <dbReference type="ChEBI" id="CHEBI:83833"/>
        <dbReference type="ChEBI" id="CHEBI:83834"/>
        <dbReference type="EC" id="5.2.1.8"/>
    </reaction>
</comment>
<dbReference type="InterPro" id="IPR046357">
    <property type="entry name" value="PPIase_dom_sf"/>
</dbReference>
<dbReference type="PANTHER" id="PTHR47245:SF2">
    <property type="entry name" value="PEPTIDYL-PROLYL CIS-TRANS ISOMERASE HP_0175-RELATED"/>
    <property type="match status" value="1"/>
</dbReference>
<evidence type="ECO:0000313" key="11">
    <source>
        <dbReference type="EMBL" id="OKL44813.1"/>
    </source>
</evidence>